<dbReference type="STRING" id="1888891.DSOL_3184"/>
<dbReference type="EMBL" id="MLBF01000026">
    <property type="protein sequence ID" value="OLN30241.1"/>
    <property type="molecule type" value="Genomic_DNA"/>
</dbReference>
<comment type="subcellular location">
    <subcellularLocation>
        <location evidence="1">Cell membrane</location>
        <topology evidence="1">Single-pass membrane protein</topology>
    </subcellularLocation>
</comment>
<dbReference type="Pfam" id="PF18917">
    <property type="entry name" value="LiaI-LiaF-like_TM1"/>
    <property type="match status" value="1"/>
</dbReference>
<feature type="domain" description="LiaI-LiaF-like transmembrane region" evidence="8">
    <location>
        <begin position="105"/>
        <end position="145"/>
    </location>
</feature>
<dbReference type="PANTHER" id="PTHR33885">
    <property type="entry name" value="PHAGE SHOCK PROTEIN C"/>
    <property type="match status" value="1"/>
</dbReference>
<keyword evidence="5 6" id="KW-0472">Membrane</keyword>
<sequence>MTDRLYRSVQEKMIGGVCGGLADYFSVDVTLVRLIVLVATFAGGVGFLAYLAAWVIVPVNPAEQGVHTEHHKRDIGNVVQEMVSDVEVAAKGIGRHENHENRSKFAGGILVTLGVLFLLERLLPHWFDMSKMWPLLLILIGLAIIWRGGRK</sequence>
<dbReference type="PANTHER" id="PTHR33885:SF3">
    <property type="entry name" value="PHAGE SHOCK PROTEIN C"/>
    <property type="match status" value="1"/>
</dbReference>
<evidence type="ECO:0000256" key="3">
    <source>
        <dbReference type="ARBA" id="ARBA00022692"/>
    </source>
</evidence>
<evidence type="ECO:0000313" key="10">
    <source>
        <dbReference type="Proteomes" id="UP000186102"/>
    </source>
</evidence>
<evidence type="ECO:0000256" key="5">
    <source>
        <dbReference type="ARBA" id="ARBA00023136"/>
    </source>
</evidence>
<dbReference type="OrthoDB" id="9815286at2"/>
<evidence type="ECO:0000256" key="4">
    <source>
        <dbReference type="ARBA" id="ARBA00022989"/>
    </source>
</evidence>
<evidence type="ECO:0000256" key="6">
    <source>
        <dbReference type="SAM" id="Phobius"/>
    </source>
</evidence>
<evidence type="ECO:0000259" key="8">
    <source>
        <dbReference type="Pfam" id="PF18917"/>
    </source>
</evidence>
<evidence type="ECO:0000256" key="1">
    <source>
        <dbReference type="ARBA" id="ARBA00004162"/>
    </source>
</evidence>
<dbReference type="GO" id="GO:0005886">
    <property type="term" value="C:plasma membrane"/>
    <property type="evidence" value="ECO:0007669"/>
    <property type="project" value="UniProtKB-SubCell"/>
</dbReference>
<accession>A0A1Q8QSB5</accession>
<dbReference type="InterPro" id="IPR007168">
    <property type="entry name" value="Phageshock_PspC_N"/>
</dbReference>
<dbReference type="Pfam" id="PF04024">
    <property type="entry name" value="PspC"/>
    <property type="match status" value="1"/>
</dbReference>
<feature type="transmembrane region" description="Helical" evidence="6">
    <location>
        <begin position="132"/>
        <end position="149"/>
    </location>
</feature>
<evidence type="ECO:0000259" key="7">
    <source>
        <dbReference type="Pfam" id="PF04024"/>
    </source>
</evidence>
<keyword evidence="3 6" id="KW-0812">Transmembrane</keyword>
<dbReference type="InterPro" id="IPR052027">
    <property type="entry name" value="PspC"/>
</dbReference>
<keyword evidence="10" id="KW-1185">Reference proteome</keyword>
<gene>
    <name evidence="9" type="ORF">DSOL_3184</name>
</gene>
<keyword evidence="4 6" id="KW-1133">Transmembrane helix</keyword>
<dbReference type="RefSeq" id="WP_075365706.1">
    <property type="nucleotide sequence ID" value="NZ_MLBF01000026.1"/>
</dbReference>
<evidence type="ECO:0000313" key="9">
    <source>
        <dbReference type="EMBL" id="OLN30241.1"/>
    </source>
</evidence>
<dbReference type="InterPro" id="IPR043726">
    <property type="entry name" value="LiaI-LiaF-like_TM1"/>
</dbReference>
<comment type="caution">
    <text evidence="9">The sequence shown here is derived from an EMBL/GenBank/DDBJ whole genome shotgun (WGS) entry which is preliminary data.</text>
</comment>
<feature type="domain" description="Phage shock protein PspC N-terminal" evidence="7">
    <location>
        <begin position="4"/>
        <end position="59"/>
    </location>
</feature>
<name>A0A1Q8QSB5_9FIRM</name>
<feature type="transmembrane region" description="Helical" evidence="6">
    <location>
        <begin position="34"/>
        <end position="57"/>
    </location>
</feature>
<protein>
    <submittedName>
        <fullName evidence="9">Stress-responsive transcriptional regulator</fullName>
    </submittedName>
</protein>
<dbReference type="AlphaFoldDB" id="A0A1Q8QSB5"/>
<dbReference type="Proteomes" id="UP000186102">
    <property type="component" value="Unassembled WGS sequence"/>
</dbReference>
<reference evidence="9 10" key="1">
    <citation type="submission" date="2016-09" db="EMBL/GenBank/DDBJ databases">
        <title>Complete genome of Desulfosporosinus sp. OL.</title>
        <authorList>
            <person name="Mardanov A."/>
            <person name="Beletsky A."/>
            <person name="Panova A."/>
            <person name="Karnachuk O."/>
            <person name="Ravin N."/>
        </authorList>
    </citation>
    <scope>NUCLEOTIDE SEQUENCE [LARGE SCALE GENOMIC DNA]</scope>
    <source>
        <strain evidence="9 10">OL</strain>
    </source>
</reference>
<evidence type="ECO:0000256" key="2">
    <source>
        <dbReference type="ARBA" id="ARBA00022475"/>
    </source>
</evidence>
<proteinExistence type="predicted"/>
<organism evidence="9 10">
    <name type="scientific">Desulfosporosinus metallidurans</name>
    <dbReference type="NCBI Taxonomy" id="1888891"/>
    <lineage>
        <taxon>Bacteria</taxon>
        <taxon>Bacillati</taxon>
        <taxon>Bacillota</taxon>
        <taxon>Clostridia</taxon>
        <taxon>Eubacteriales</taxon>
        <taxon>Desulfitobacteriaceae</taxon>
        <taxon>Desulfosporosinus</taxon>
    </lineage>
</organism>
<keyword evidence="2" id="KW-1003">Cell membrane</keyword>